<evidence type="ECO:0000313" key="1">
    <source>
        <dbReference type="EMBL" id="ABE41407.1"/>
    </source>
</evidence>
<dbReference type="KEGG" id="rpd:RPD_4190"/>
<protein>
    <submittedName>
        <fullName evidence="1">Uncharacterized protein</fullName>
    </submittedName>
</protein>
<name>Q130T2_RHOPS</name>
<organism evidence="1 2">
    <name type="scientific">Rhodopseudomonas palustris (strain BisB5)</name>
    <dbReference type="NCBI Taxonomy" id="316057"/>
    <lineage>
        <taxon>Bacteria</taxon>
        <taxon>Pseudomonadati</taxon>
        <taxon>Pseudomonadota</taxon>
        <taxon>Alphaproteobacteria</taxon>
        <taxon>Hyphomicrobiales</taxon>
        <taxon>Nitrobacteraceae</taxon>
        <taxon>Rhodopseudomonas</taxon>
    </lineage>
</organism>
<evidence type="ECO:0000313" key="2">
    <source>
        <dbReference type="Proteomes" id="UP000001818"/>
    </source>
</evidence>
<dbReference type="AlphaFoldDB" id="Q130T2"/>
<proteinExistence type="predicted"/>
<dbReference type="Proteomes" id="UP000001818">
    <property type="component" value="Chromosome"/>
</dbReference>
<accession>Q130T2</accession>
<dbReference type="HOGENOM" id="CLU_2466988_0_0_5"/>
<sequence length="88" mass="9389">MLSILILQRSRRSITAPAFRSARNLDGRDAALGQQPDVAGMNLQHAAITAACPGDVDFVQAAAGITLRRLVVAAEIVVVQRNEARPAR</sequence>
<reference evidence="1 2" key="1">
    <citation type="submission" date="2006-03" db="EMBL/GenBank/DDBJ databases">
        <title>Complete sequence of Rhodopseudomonas palustris BisB5.</title>
        <authorList>
            <consortium name="US DOE Joint Genome Institute"/>
            <person name="Copeland A."/>
            <person name="Lucas S."/>
            <person name="Lapidus A."/>
            <person name="Barry K."/>
            <person name="Detter J.C."/>
            <person name="Glavina del Rio T."/>
            <person name="Hammon N."/>
            <person name="Israni S."/>
            <person name="Dalin E."/>
            <person name="Tice H."/>
            <person name="Pitluck S."/>
            <person name="Chain P."/>
            <person name="Malfatti S."/>
            <person name="Shin M."/>
            <person name="Vergez L."/>
            <person name="Schmutz J."/>
            <person name="Larimer F."/>
            <person name="Land M."/>
            <person name="Hauser L."/>
            <person name="Pelletier D.A."/>
            <person name="Kyrpides N."/>
            <person name="Lykidis A."/>
            <person name="Oda Y."/>
            <person name="Harwood C.S."/>
            <person name="Richardson P."/>
        </authorList>
    </citation>
    <scope>NUCLEOTIDE SEQUENCE [LARGE SCALE GENOMIC DNA]</scope>
    <source>
        <strain evidence="1 2">BisB5</strain>
    </source>
</reference>
<gene>
    <name evidence="1" type="ordered locus">RPD_4190</name>
</gene>
<dbReference type="STRING" id="316057.RPD_4190"/>
<dbReference type="EMBL" id="CP000283">
    <property type="protein sequence ID" value="ABE41407.1"/>
    <property type="molecule type" value="Genomic_DNA"/>
</dbReference>